<dbReference type="GO" id="GO:0005829">
    <property type="term" value="C:cytosol"/>
    <property type="evidence" value="ECO:0007669"/>
    <property type="project" value="TreeGrafter"/>
</dbReference>
<organism evidence="11 12">
    <name type="scientific">Branchiostoma lanceolatum</name>
    <name type="common">Common lancelet</name>
    <name type="synonym">Amphioxus lanceolatum</name>
    <dbReference type="NCBI Taxonomy" id="7740"/>
    <lineage>
        <taxon>Eukaryota</taxon>
        <taxon>Metazoa</taxon>
        <taxon>Chordata</taxon>
        <taxon>Cephalochordata</taxon>
        <taxon>Leptocardii</taxon>
        <taxon>Amphioxiformes</taxon>
        <taxon>Branchiostomatidae</taxon>
        <taxon>Branchiostoma</taxon>
    </lineage>
</organism>
<dbReference type="InterPro" id="IPR008278">
    <property type="entry name" value="4-PPantetheinyl_Trfase_dom"/>
</dbReference>
<dbReference type="PANTHER" id="PTHR12215:SF10">
    <property type="entry name" value="L-AMINOADIPATE-SEMIALDEHYDE DEHYDROGENASE-PHOSPHOPANTETHEINYL TRANSFERASE"/>
    <property type="match status" value="1"/>
</dbReference>
<dbReference type="GO" id="GO:0000287">
    <property type="term" value="F:magnesium ion binding"/>
    <property type="evidence" value="ECO:0007669"/>
    <property type="project" value="InterPro"/>
</dbReference>
<feature type="domain" description="4'-phosphopantetheinyl transferase N-terminal" evidence="10">
    <location>
        <begin position="21"/>
        <end position="118"/>
    </location>
</feature>
<comment type="catalytic activity">
    <reaction evidence="7">
        <text>apo-[ACP] + CoA = holo-[ACP] + adenosine 3',5'-bisphosphate + H(+)</text>
        <dbReference type="Rhea" id="RHEA:12068"/>
        <dbReference type="Rhea" id="RHEA-COMP:9685"/>
        <dbReference type="Rhea" id="RHEA-COMP:9690"/>
        <dbReference type="ChEBI" id="CHEBI:15378"/>
        <dbReference type="ChEBI" id="CHEBI:29999"/>
        <dbReference type="ChEBI" id="CHEBI:57287"/>
        <dbReference type="ChEBI" id="CHEBI:58343"/>
        <dbReference type="ChEBI" id="CHEBI:64479"/>
        <dbReference type="EC" id="2.7.8.7"/>
    </reaction>
    <physiologicalReaction direction="left-to-right" evidence="7">
        <dbReference type="Rhea" id="RHEA:12069"/>
    </physiologicalReaction>
</comment>
<name>A0A8K0A2M9_BRALA</name>
<dbReference type="InterPro" id="IPR037143">
    <property type="entry name" value="4-PPantetheinyl_Trfase_dom_sf"/>
</dbReference>
<comment type="catalytic activity">
    <reaction evidence="8">
        <text>apo-[ACP] + acetyl-CoA = acetyl-[ACP] + adenosine 3',5'-bisphosphate + H(+)</text>
        <dbReference type="Rhea" id="RHEA:46564"/>
        <dbReference type="Rhea" id="RHEA-COMP:9621"/>
        <dbReference type="Rhea" id="RHEA-COMP:9690"/>
        <dbReference type="ChEBI" id="CHEBI:15378"/>
        <dbReference type="ChEBI" id="CHEBI:29999"/>
        <dbReference type="ChEBI" id="CHEBI:57288"/>
        <dbReference type="ChEBI" id="CHEBI:58343"/>
        <dbReference type="ChEBI" id="CHEBI:78446"/>
    </reaction>
    <physiologicalReaction direction="left-to-right" evidence="8">
        <dbReference type="Rhea" id="RHEA:46565"/>
    </physiologicalReaction>
</comment>
<gene>
    <name evidence="11" type="primary">AASDHPPT</name>
    <name evidence="11" type="ORF">BLAG_LOCUS21097</name>
</gene>
<dbReference type="Pfam" id="PF22624">
    <property type="entry name" value="AASDHPPT_N"/>
    <property type="match status" value="1"/>
</dbReference>
<dbReference type="EMBL" id="OV696691">
    <property type="protein sequence ID" value="CAH1267971.1"/>
    <property type="molecule type" value="Genomic_DNA"/>
</dbReference>
<keyword evidence="12" id="KW-1185">Reference proteome</keyword>
<protein>
    <recommendedName>
        <fullName evidence="3">L-aminoadipate-semialdehyde dehydrogenase-phosphopantetheinyl transferase</fullName>
        <ecNumber evidence="2">2.7.8.7</ecNumber>
    </recommendedName>
    <alternativeName>
        <fullName evidence="5">4'-phosphopantetheinyl transferase</fullName>
    </alternativeName>
    <alternativeName>
        <fullName evidence="6">Alpha-aminoadipic semialdehyde dehydrogenase-phosphopantetheinyl transferase</fullName>
    </alternativeName>
</protein>
<keyword evidence="4" id="KW-0808">Transferase</keyword>
<feature type="domain" description="4'-phosphopantetheinyl transferase" evidence="9">
    <location>
        <begin position="122"/>
        <end position="239"/>
    </location>
</feature>
<sequence>MKVTASLLMSGMRWAMKTGLWQPSREEWLLAARCVQQEEKDRINKFVFAKDAKYAMAGRLLIRKAVSDQLGIQWKDIQLGRTEKGKPYLTNTVDNDDHALFSFNVSHSGDYAVLTAEHRHVVGVDVMKVDYPNRGDVPEFFRMMRRQFTDHEWSTIKASNSEWEQLKLFYRHWCLKESYVKALGVGIGFELQRIDFHLKTPQVRTGEVSQDTQVYIDGTHQPDWLFQESALDDTHCAAVAIQGLTQAVSDPPPFRVLEFSELTGVAQPLLPEDVSYWESFRNKKERPQLTKR</sequence>
<dbReference type="PANTHER" id="PTHR12215">
    <property type="entry name" value="PHOSPHOPANTETHEINE TRANSFERASE"/>
    <property type="match status" value="1"/>
</dbReference>
<evidence type="ECO:0000256" key="7">
    <source>
        <dbReference type="ARBA" id="ARBA00048641"/>
    </source>
</evidence>
<comment type="similarity">
    <text evidence="1">Belongs to the P-Pant transferase superfamily. AcpS family.</text>
</comment>
<evidence type="ECO:0000256" key="6">
    <source>
        <dbReference type="ARBA" id="ARBA00033443"/>
    </source>
</evidence>
<dbReference type="InterPro" id="IPR055066">
    <property type="entry name" value="AASDHPPT_N"/>
</dbReference>
<evidence type="ECO:0000259" key="10">
    <source>
        <dbReference type="Pfam" id="PF22624"/>
    </source>
</evidence>
<dbReference type="EC" id="2.7.8.7" evidence="2"/>
<evidence type="ECO:0000259" key="9">
    <source>
        <dbReference type="Pfam" id="PF01648"/>
    </source>
</evidence>
<evidence type="ECO:0000313" key="11">
    <source>
        <dbReference type="EMBL" id="CAH1267971.1"/>
    </source>
</evidence>
<accession>A0A8K0A2M9</accession>
<dbReference type="AlphaFoldDB" id="A0A8K0A2M9"/>
<dbReference type="FunFam" id="3.90.470.20:FF:000041">
    <property type="entry name" value="L-aminoadipate-semialdehyde dehydrogenase-phosphopantetheinyl transferase-like Protein"/>
    <property type="match status" value="1"/>
</dbReference>
<dbReference type="EMBL" id="OV696691">
    <property type="protein sequence ID" value="CAH1267970.1"/>
    <property type="molecule type" value="Genomic_DNA"/>
</dbReference>
<reference evidence="11" key="1">
    <citation type="submission" date="2022-01" db="EMBL/GenBank/DDBJ databases">
        <authorList>
            <person name="Braso-Vives M."/>
        </authorList>
    </citation>
    <scope>NUCLEOTIDE SEQUENCE</scope>
</reference>
<evidence type="ECO:0000256" key="5">
    <source>
        <dbReference type="ARBA" id="ARBA00030484"/>
    </source>
</evidence>
<dbReference type="GO" id="GO:0008897">
    <property type="term" value="F:holo-[acyl-carrier-protein] synthase activity"/>
    <property type="evidence" value="ECO:0007669"/>
    <property type="project" value="UniProtKB-EC"/>
</dbReference>
<dbReference type="InterPro" id="IPR050559">
    <property type="entry name" value="P-Pant_transferase_sf"/>
</dbReference>
<evidence type="ECO:0000313" key="12">
    <source>
        <dbReference type="Proteomes" id="UP000838412"/>
    </source>
</evidence>
<dbReference type="Gene3D" id="3.90.470.20">
    <property type="entry name" value="4'-phosphopantetheinyl transferase domain"/>
    <property type="match status" value="2"/>
</dbReference>
<dbReference type="GO" id="GO:0019878">
    <property type="term" value="P:lysine biosynthetic process via aminoadipic acid"/>
    <property type="evidence" value="ECO:0007669"/>
    <property type="project" value="TreeGrafter"/>
</dbReference>
<dbReference type="OrthoDB" id="26719at2759"/>
<evidence type="ECO:0000256" key="8">
    <source>
        <dbReference type="ARBA" id="ARBA00048794"/>
    </source>
</evidence>
<evidence type="ECO:0000256" key="2">
    <source>
        <dbReference type="ARBA" id="ARBA00013172"/>
    </source>
</evidence>
<dbReference type="Proteomes" id="UP000838412">
    <property type="component" value="Chromosome 6"/>
</dbReference>
<dbReference type="SUPFAM" id="SSF56214">
    <property type="entry name" value="4'-phosphopantetheinyl transferase"/>
    <property type="match status" value="2"/>
</dbReference>
<evidence type="ECO:0000256" key="3">
    <source>
        <dbReference type="ARBA" id="ARBA00016301"/>
    </source>
</evidence>
<evidence type="ECO:0000256" key="1">
    <source>
        <dbReference type="ARBA" id="ARBA00006195"/>
    </source>
</evidence>
<dbReference type="Pfam" id="PF01648">
    <property type="entry name" value="ACPS"/>
    <property type="match status" value="1"/>
</dbReference>
<proteinExistence type="inferred from homology"/>
<evidence type="ECO:0000256" key="4">
    <source>
        <dbReference type="ARBA" id="ARBA00022679"/>
    </source>
</evidence>